<proteinExistence type="predicted"/>
<gene>
    <name evidence="1" type="ORF">BU25DRAFT_302229</name>
</gene>
<keyword evidence="2" id="KW-1185">Reference proteome</keyword>
<reference evidence="1" key="1">
    <citation type="journal article" date="2020" name="Stud. Mycol.">
        <title>101 Dothideomycetes genomes: a test case for predicting lifestyles and emergence of pathogens.</title>
        <authorList>
            <person name="Haridas S."/>
            <person name="Albert R."/>
            <person name="Binder M."/>
            <person name="Bloem J."/>
            <person name="Labutti K."/>
            <person name="Salamov A."/>
            <person name="Andreopoulos B."/>
            <person name="Baker S."/>
            <person name="Barry K."/>
            <person name="Bills G."/>
            <person name="Bluhm B."/>
            <person name="Cannon C."/>
            <person name="Castanera R."/>
            <person name="Culley D."/>
            <person name="Daum C."/>
            <person name="Ezra D."/>
            <person name="Gonzalez J."/>
            <person name="Henrissat B."/>
            <person name="Kuo A."/>
            <person name="Liang C."/>
            <person name="Lipzen A."/>
            <person name="Lutzoni F."/>
            <person name="Magnuson J."/>
            <person name="Mondo S."/>
            <person name="Nolan M."/>
            <person name="Ohm R."/>
            <person name="Pangilinan J."/>
            <person name="Park H.-J."/>
            <person name="Ramirez L."/>
            <person name="Alfaro M."/>
            <person name="Sun H."/>
            <person name="Tritt A."/>
            <person name="Yoshinaga Y."/>
            <person name="Zwiers L.-H."/>
            <person name="Turgeon B."/>
            <person name="Goodwin S."/>
            <person name="Spatafora J."/>
            <person name="Crous P."/>
            <person name="Grigoriev I."/>
        </authorList>
    </citation>
    <scope>NUCLEOTIDE SEQUENCE</scope>
    <source>
        <strain evidence="1">CBS 525.71</strain>
    </source>
</reference>
<evidence type="ECO:0000313" key="1">
    <source>
        <dbReference type="EMBL" id="KAF2627186.1"/>
    </source>
</evidence>
<comment type="caution">
    <text evidence="1">The sequence shown here is derived from an EMBL/GenBank/DDBJ whole genome shotgun (WGS) entry which is preliminary data.</text>
</comment>
<dbReference type="Proteomes" id="UP000799754">
    <property type="component" value="Unassembled WGS sequence"/>
</dbReference>
<dbReference type="EMBL" id="MU006718">
    <property type="protein sequence ID" value="KAF2627186.1"/>
    <property type="molecule type" value="Genomic_DNA"/>
</dbReference>
<feature type="non-terminal residue" evidence="1">
    <location>
        <position position="260"/>
    </location>
</feature>
<protein>
    <submittedName>
        <fullName evidence="1">Uncharacterized protein</fullName>
    </submittedName>
</protein>
<sequence length="260" mass="28688">AYAVEIPLMGLALGTVILRVWSRFAVNGRLAADDTLILLGTGCAVTRTVISCISADDLLGYDRKGPDEAREVLYYQHIFERRLAYLFAVTLIRLSILASYLRIFPPTLLILRRCSYTLLVLTIVLFAAVLSVLIVSCSDIYKLWTSDWRTFTGSQCFSSAVYSYTAAVGDCVTDLCIFVLPVPFVLSLSQVRVRQRLTLVIVFALGVIVCGVALVQVPFIVRREKQGTYFGPAINMLVAIQISLAIVAASLPDLRALVKR</sequence>
<feature type="non-terminal residue" evidence="1">
    <location>
        <position position="1"/>
    </location>
</feature>
<evidence type="ECO:0000313" key="2">
    <source>
        <dbReference type="Proteomes" id="UP000799754"/>
    </source>
</evidence>
<organism evidence="1 2">
    <name type="scientific">Macroventuria anomochaeta</name>
    <dbReference type="NCBI Taxonomy" id="301207"/>
    <lineage>
        <taxon>Eukaryota</taxon>
        <taxon>Fungi</taxon>
        <taxon>Dikarya</taxon>
        <taxon>Ascomycota</taxon>
        <taxon>Pezizomycotina</taxon>
        <taxon>Dothideomycetes</taxon>
        <taxon>Pleosporomycetidae</taxon>
        <taxon>Pleosporales</taxon>
        <taxon>Pleosporineae</taxon>
        <taxon>Didymellaceae</taxon>
        <taxon>Macroventuria</taxon>
    </lineage>
</organism>
<accession>A0ACB6RYS6</accession>
<name>A0ACB6RYS6_9PLEO</name>